<name>A0A0E9PMP0_ANGAN</name>
<organism evidence="1">
    <name type="scientific">Anguilla anguilla</name>
    <name type="common">European freshwater eel</name>
    <name type="synonym">Muraena anguilla</name>
    <dbReference type="NCBI Taxonomy" id="7936"/>
    <lineage>
        <taxon>Eukaryota</taxon>
        <taxon>Metazoa</taxon>
        <taxon>Chordata</taxon>
        <taxon>Craniata</taxon>
        <taxon>Vertebrata</taxon>
        <taxon>Euteleostomi</taxon>
        <taxon>Actinopterygii</taxon>
        <taxon>Neopterygii</taxon>
        <taxon>Teleostei</taxon>
        <taxon>Anguilliformes</taxon>
        <taxon>Anguillidae</taxon>
        <taxon>Anguilla</taxon>
    </lineage>
</organism>
<evidence type="ECO:0000313" key="1">
    <source>
        <dbReference type="EMBL" id="JAH05330.1"/>
    </source>
</evidence>
<proteinExistence type="predicted"/>
<sequence length="43" mass="5138">MECNPAIRVDFYPFALATGCKAVSRWSGRRARQRWRVERRSRP</sequence>
<accession>A0A0E9PMP0</accession>
<reference evidence="1" key="1">
    <citation type="submission" date="2014-11" db="EMBL/GenBank/DDBJ databases">
        <authorList>
            <person name="Amaro Gonzalez C."/>
        </authorList>
    </citation>
    <scope>NUCLEOTIDE SEQUENCE</scope>
</reference>
<dbReference type="EMBL" id="GBXM01103247">
    <property type="protein sequence ID" value="JAH05330.1"/>
    <property type="molecule type" value="Transcribed_RNA"/>
</dbReference>
<dbReference type="AlphaFoldDB" id="A0A0E9PMP0"/>
<protein>
    <submittedName>
        <fullName evidence="1">Uncharacterized protein</fullName>
    </submittedName>
</protein>
<reference evidence="1" key="2">
    <citation type="journal article" date="2015" name="Fish Shellfish Immunol.">
        <title>Early steps in the European eel (Anguilla anguilla)-Vibrio vulnificus interaction in the gills: Role of the RtxA13 toxin.</title>
        <authorList>
            <person name="Callol A."/>
            <person name="Pajuelo D."/>
            <person name="Ebbesson L."/>
            <person name="Teles M."/>
            <person name="MacKenzie S."/>
            <person name="Amaro C."/>
        </authorList>
    </citation>
    <scope>NUCLEOTIDE SEQUENCE</scope>
</reference>